<dbReference type="Gene3D" id="3.30.420.40">
    <property type="match status" value="2"/>
</dbReference>
<evidence type="ECO:0000256" key="1">
    <source>
        <dbReference type="ARBA" id="ARBA00012156"/>
    </source>
</evidence>
<evidence type="ECO:0000313" key="9">
    <source>
        <dbReference type="EMBL" id="KAK4535839.1"/>
    </source>
</evidence>
<evidence type="ECO:0000256" key="6">
    <source>
        <dbReference type="ARBA" id="ARBA00048117"/>
    </source>
</evidence>
<dbReference type="PANTHER" id="PTHR11735:SF6">
    <property type="entry name" value="TRNA N6-ADENOSINE THREONYLCARBAMOYLTRANSFERASE, MITOCHONDRIAL"/>
    <property type="match status" value="1"/>
</dbReference>
<dbReference type="InterPro" id="IPR043129">
    <property type="entry name" value="ATPase_NBD"/>
</dbReference>
<comment type="cofactor">
    <cofactor evidence="7">
        <name>a divalent metal cation</name>
        <dbReference type="ChEBI" id="CHEBI:60240"/>
    </cofactor>
    <text evidence="7">Binds 1 divalent metal cation per subunit.</text>
</comment>
<comment type="subcellular location">
    <subcellularLocation>
        <location evidence="7">Mitochondrion</location>
    </subcellularLocation>
</comment>
<evidence type="ECO:0000256" key="4">
    <source>
        <dbReference type="ARBA" id="ARBA00022723"/>
    </source>
</evidence>
<keyword evidence="7" id="KW-0496">Mitochondrion</keyword>
<dbReference type="NCBIfam" id="TIGR00329">
    <property type="entry name" value="gcp_kae1"/>
    <property type="match status" value="1"/>
</dbReference>
<dbReference type="CDD" id="cd24134">
    <property type="entry name" value="ASKHA_NBD_OSGEPL1_QRI7_euk"/>
    <property type="match status" value="1"/>
</dbReference>
<dbReference type="InterPro" id="IPR022450">
    <property type="entry name" value="TsaD"/>
</dbReference>
<evidence type="ECO:0000256" key="3">
    <source>
        <dbReference type="ARBA" id="ARBA00022694"/>
    </source>
</evidence>
<dbReference type="HAMAP" id="MF_01445">
    <property type="entry name" value="TsaD"/>
    <property type="match status" value="1"/>
</dbReference>
<organism evidence="9 10">
    <name type="scientific">Cyanidium caldarium</name>
    <name type="common">Red alga</name>
    <dbReference type="NCBI Taxonomy" id="2771"/>
    <lineage>
        <taxon>Eukaryota</taxon>
        <taxon>Rhodophyta</taxon>
        <taxon>Bangiophyceae</taxon>
        <taxon>Cyanidiales</taxon>
        <taxon>Cyanidiaceae</taxon>
        <taxon>Cyanidium</taxon>
    </lineage>
</organism>
<dbReference type="InterPro" id="IPR000905">
    <property type="entry name" value="Gcp-like_dom"/>
</dbReference>
<dbReference type="Pfam" id="PF00814">
    <property type="entry name" value="TsaD"/>
    <property type="match status" value="1"/>
</dbReference>
<comment type="catalytic activity">
    <reaction evidence="6 7">
        <text>L-threonylcarbamoyladenylate + adenosine(37) in tRNA = N(6)-L-threonylcarbamoyladenosine(37) in tRNA + AMP + H(+)</text>
        <dbReference type="Rhea" id="RHEA:37059"/>
        <dbReference type="Rhea" id="RHEA-COMP:10162"/>
        <dbReference type="Rhea" id="RHEA-COMP:10163"/>
        <dbReference type="ChEBI" id="CHEBI:15378"/>
        <dbReference type="ChEBI" id="CHEBI:73682"/>
        <dbReference type="ChEBI" id="CHEBI:74411"/>
        <dbReference type="ChEBI" id="CHEBI:74418"/>
        <dbReference type="ChEBI" id="CHEBI:456215"/>
        <dbReference type="EC" id="2.3.1.234"/>
    </reaction>
</comment>
<dbReference type="InterPro" id="IPR017861">
    <property type="entry name" value="KAE1/TsaD"/>
</dbReference>
<keyword evidence="5 7" id="KW-0012">Acyltransferase</keyword>
<keyword evidence="10" id="KW-1185">Reference proteome</keyword>
<dbReference type="EC" id="2.3.1.234" evidence="1"/>
<evidence type="ECO:0000313" key="10">
    <source>
        <dbReference type="Proteomes" id="UP001301350"/>
    </source>
</evidence>
<keyword evidence="2 7" id="KW-0808">Transferase</keyword>
<proteinExistence type="inferred from homology"/>
<dbReference type="GO" id="GO:0061711">
    <property type="term" value="F:tRNA N(6)-L-threonylcarbamoyladenine synthase activity"/>
    <property type="evidence" value="ECO:0007669"/>
    <property type="project" value="UniProtKB-EC"/>
</dbReference>
<dbReference type="EMBL" id="JANCYW010000006">
    <property type="protein sequence ID" value="KAK4535839.1"/>
    <property type="molecule type" value="Genomic_DNA"/>
</dbReference>
<evidence type="ECO:0000256" key="2">
    <source>
        <dbReference type="ARBA" id="ARBA00022679"/>
    </source>
</evidence>
<evidence type="ECO:0000259" key="8">
    <source>
        <dbReference type="Pfam" id="PF00814"/>
    </source>
</evidence>
<protein>
    <recommendedName>
        <fullName evidence="1">N(6)-L-threonylcarbamoyladenine synthase</fullName>
        <ecNumber evidence="1">2.3.1.234</ecNumber>
    </recommendedName>
</protein>
<name>A0AAV9IUC2_CYACA</name>
<comment type="function">
    <text evidence="7">Required for the formation of a threonylcarbamoyl group on adenosine at position 37 (t(6)A37) in mitochondrial tRNAs that read codons beginning with adenine. Probably involved in the transfer of the threonylcarbamoyl moiety of threonylcarbamoyl-AMP (TC-AMP) to the N6 group of A37. Involved in mitochondrial genome maintenance.</text>
</comment>
<feature type="domain" description="Gcp-like" evidence="8">
    <location>
        <begin position="179"/>
        <end position="520"/>
    </location>
</feature>
<evidence type="ECO:0000256" key="7">
    <source>
        <dbReference type="HAMAP-Rule" id="MF_03179"/>
    </source>
</evidence>
<dbReference type="PRINTS" id="PR00789">
    <property type="entry name" value="OSIALOPTASE"/>
</dbReference>
<sequence>MKAARPLQNALAASPASPCFLAGYTLALPVRNWFTRAGAQALPRHRFRTRLHRRGSCTTAMEADQPAEPRRRRRALVGLPKGIDYTQEVPTSTRDPLAAAAAARRVSLERQKPSRRGFSLALPTASEPIASVHEAAAAVSSCTHSDNSRLVLPPEPFCVLGIETSCDDTAAAVVRSDGTILAEHVVRQDEIHAAHGGVVPGLARDAHRAAIDRVIEWVLRRAFHVGESDDPMAVAAPHLAAVATTMGPGLEICLRVGFHAARQTVERLRALQPASSSRLPLFLSMHHLEAHCLVARRIPPHEPPFPFLVLLASGGHCMLLLARDLGQYSILGGTLDDSIGEAYDKTARLLGLEWGGGGGPALERLAREGNPHAFSFSVPLRQRRDCNFSFAGLKTAVRLAIEKCRRRAADIDEAQPLVQLNRQAAADIAASFQYVAVKHLEERLSLALQWCQAHEPNVRSVVVAGGVAANATVRERLRAVARQAGWTRRCPQPDGSMRDEESVLFPPPRLCTDNGVMVAWAGVERVRRCGDIVGEPDMEDIEVAARWPMGARVDMSGENGAAQKR</sequence>
<dbReference type="GO" id="GO:0005739">
    <property type="term" value="C:mitochondrion"/>
    <property type="evidence" value="ECO:0007669"/>
    <property type="project" value="UniProtKB-SubCell"/>
</dbReference>
<keyword evidence="4 7" id="KW-0479">Metal-binding</keyword>
<keyword evidence="3 7" id="KW-0819">tRNA processing</keyword>
<dbReference type="GO" id="GO:0002949">
    <property type="term" value="P:tRNA threonylcarbamoyladenosine modification"/>
    <property type="evidence" value="ECO:0007669"/>
    <property type="project" value="UniProtKB-UniRule"/>
</dbReference>
<dbReference type="AlphaFoldDB" id="A0AAV9IUC2"/>
<comment type="subunit">
    <text evidence="7">Homodimer.</text>
</comment>
<reference evidence="9 10" key="1">
    <citation type="submission" date="2022-07" db="EMBL/GenBank/DDBJ databases">
        <title>Genome-wide signatures of adaptation to extreme environments.</title>
        <authorList>
            <person name="Cho C.H."/>
            <person name="Yoon H.S."/>
        </authorList>
    </citation>
    <scope>NUCLEOTIDE SEQUENCE [LARGE SCALE GENOMIC DNA]</scope>
    <source>
        <strain evidence="9 10">DBV 063 E5</strain>
    </source>
</reference>
<gene>
    <name evidence="9" type="ORF">CDCA_CDCA06G1864</name>
</gene>
<comment type="similarity">
    <text evidence="7">Belongs to the KAE1 / TsaD family.</text>
</comment>
<comment type="caution">
    <text evidence="9">The sequence shown here is derived from an EMBL/GenBank/DDBJ whole genome shotgun (WGS) entry which is preliminary data.</text>
</comment>
<dbReference type="PANTHER" id="PTHR11735">
    <property type="entry name" value="TRNA N6-ADENOSINE THREONYLCARBAMOYLTRANSFERASE"/>
    <property type="match status" value="1"/>
</dbReference>
<dbReference type="SUPFAM" id="SSF53067">
    <property type="entry name" value="Actin-like ATPase domain"/>
    <property type="match status" value="1"/>
</dbReference>
<evidence type="ECO:0000256" key="5">
    <source>
        <dbReference type="ARBA" id="ARBA00023315"/>
    </source>
</evidence>
<dbReference type="Proteomes" id="UP001301350">
    <property type="component" value="Unassembled WGS sequence"/>
</dbReference>
<dbReference type="GO" id="GO:0046872">
    <property type="term" value="F:metal ion binding"/>
    <property type="evidence" value="ECO:0007669"/>
    <property type="project" value="UniProtKB-KW"/>
</dbReference>
<accession>A0AAV9IUC2</accession>